<evidence type="ECO:0000313" key="2">
    <source>
        <dbReference type="Proteomes" id="UP000467637"/>
    </source>
</evidence>
<evidence type="ECO:0008006" key="3">
    <source>
        <dbReference type="Google" id="ProtNLM"/>
    </source>
</evidence>
<dbReference type="Proteomes" id="UP000467637">
    <property type="component" value="Unassembled WGS sequence"/>
</dbReference>
<sequence>MSTNYIIFAKDSSGSVPVEDGIIQIASLGISGEKKYQELSKYIAQALDYLKNIEIPKLDKEYLLRWDTHDINDESRPLSFKIVLKATSVTHVYEFRINWEELYYRALFFVYDQTAKRQFKIFTKSLLKAEKNPPELQKAINETQQIAIDFFQNPSHFLKEWSE</sequence>
<gene>
    <name evidence="1" type="ORF">GON05_27075</name>
</gene>
<comment type="caution">
    <text evidence="1">The sequence shown here is derived from an EMBL/GenBank/DDBJ whole genome shotgun (WGS) entry which is preliminary data.</text>
</comment>
<name>A0ABW9UG44_9BACL</name>
<protein>
    <recommendedName>
        <fullName evidence="3">DUF1795 domain-containing protein</fullName>
    </recommendedName>
</protein>
<accession>A0ABW9UG44</accession>
<dbReference type="RefSeq" id="WP_157323581.1">
    <property type="nucleotide sequence ID" value="NZ_WSEM01000023.1"/>
</dbReference>
<evidence type="ECO:0000313" key="1">
    <source>
        <dbReference type="EMBL" id="MVQ38294.1"/>
    </source>
</evidence>
<proteinExistence type="predicted"/>
<reference evidence="1 2" key="1">
    <citation type="submission" date="2019-12" db="EMBL/GenBank/DDBJ databases">
        <authorList>
            <person name="Huq M.A."/>
        </authorList>
    </citation>
    <scope>NUCLEOTIDE SEQUENCE [LARGE SCALE GENOMIC DNA]</scope>
    <source>
        <strain evidence="1 2">MAH-34</strain>
    </source>
</reference>
<keyword evidence="2" id="KW-1185">Reference proteome</keyword>
<organism evidence="1 2">
    <name type="scientific">Paenibacillus anseongense</name>
    <dbReference type="NCBI Taxonomy" id="2682845"/>
    <lineage>
        <taxon>Bacteria</taxon>
        <taxon>Bacillati</taxon>
        <taxon>Bacillota</taxon>
        <taxon>Bacilli</taxon>
        <taxon>Bacillales</taxon>
        <taxon>Paenibacillaceae</taxon>
        <taxon>Paenibacillus</taxon>
    </lineage>
</organism>
<dbReference type="EMBL" id="WSEM01000023">
    <property type="protein sequence ID" value="MVQ38294.1"/>
    <property type="molecule type" value="Genomic_DNA"/>
</dbReference>